<dbReference type="PANTHER" id="PTHR43709">
    <property type="entry name" value="ACONITATE ISOMERASE-RELATED"/>
    <property type="match status" value="1"/>
</dbReference>
<dbReference type="RefSeq" id="XP_025377057.1">
    <property type="nucleotide sequence ID" value="XM_025521481.1"/>
</dbReference>
<sequence length="374" mass="39397">MRAGTSKGVFLRAQDLPADVERWRRILPKVMGSPDPFGRQLDGLGGGTSTTSKLAVVSPSKRPDIADVDYLFIQGSVTGATLDMTGNCGNILSGVAPFAYEEGMVHRQPDSAKGDDGELSLTLRCLNNDQLIRSSFRVTDGLPVENGDMVIDGVSTKGSPIKLDFLDPAGSMTGRLLPTGSPTDLLVVEGLTEPILVSCVDAANPFVFVRIQDVEPTLVGFESSAHLDKESLSRKVEAIRRSAAVVMGLAQDTVSAAAVKGTPKICLVAPASLAGNGHIMTRSWSMGKPHPALQLSGAVCVAAAAHIPGTIPHELVKSTTGRIPSKLRIDHACGTIEASANVEVVPGTKEVKIASATLFRTARRLFSGEAYYVL</sequence>
<evidence type="ECO:0000256" key="1">
    <source>
        <dbReference type="ARBA" id="ARBA00007673"/>
    </source>
</evidence>
<dbReference type="Gene3D" id="3.10.310.10">
    <property type="entry name" value="Diaminopimelate Epimerase, Chain A, domain 1"/>
    <property type="match status" value="2"/>
</dbReference>
<gene>
    <name evidence="3" type="ORF">FA10DRAFT_266407</name>
</gene>
<comment type="similarity">
    <text evidence="1">Belongs to the PrpF family.</text>
</comment>
<reference evidence="3 4" key="1">
    <citation type="journal article" date="2018" name="Mol. Biol. Evol.">
        <title>Broad Genomic Sampling Reveals a Smut Pathogenic Ancestry of the Fungal Clade Ustilaginomycotina.</title>
        <authorList>
            <person name="Kijpornyongpan T."/>
            <person name="Mondo S.J."/>
            <person name="Barry K."/>
            <person name="Sandor L."/>
            <person name="Lee J."/>
            <person name="Lipzen A."/>
            <person name="Pangilinan J."/>
            <person name="LaButti K."/>
            <person name="Hainaut M."/>
            <person name="Henrissat B."/>
            <person name="Grigoriev I.V."/>
            <person name="Spatafora J.W."/>
            <person name="Aime M.C."/>
        </authorList>
    </citation>
    <scope>NUCLEOTIDE SEQUENCE [LARGE SCALE GENOMIC DNA]</scope>
    <source>
        <strain evidence="3 4">MCA 4198</strain>
    </source>
</reference>
<dbReference type="EMBL" id="KZ819636">
    <property type="protein sequence ID" value="PWN89859.1"/>
    <property type="molecule type" value="Genomic_DNA"/>
</dbReference>
<keyword evidence="2" id="KW-0413">Isomerase</keyword>
<name>A0A316YKW9_9BASI</name>
<evidence type="ECO:0000256" key="2">
    <source>
        <dbReference type="ARBA" id="ARBA00023235"/>
    </source>
</evidence>
<dbReference type="GO" id="GO:0016853">
    <property type="term" value="F:isomerase activity"/>
    <property type="evidence" value="ECO:0007669"/>
    <property type="project" value="UniProtKB-KW"/>
</dbReference>
<dbReference type="InParanoid" id="A0A316YKW9"/>
<protein>
    <submittedName>
        <fullName evidence="3">DUF453-domain-containing protein</fullName>
    </submittedName>
</protein>
<dbReference type="SUPFAM" id="SSF54506">
    <property type="entry name" value="Diaminopimelate epimerase-like"/>
    <property type="match status" value="2"/>
</dbReference>
<keyword evidence="4" id="KW-1185">Reference proteome</keyword>
<dbReference type="Pfam" id="PF04303">
    <property type="entry name" value="PrpF"/>
    <property type="match status" value="1"/>
</dbReference>
<evidence type="ECO:0000313" key="4">
    <source>
        <dbReference type="Proteomes" id="UP000245768"/>
    </source>
</evidence>
<dbReference type="AlphaFoldDB" id="A0A316YKW9"/>
<dbReference type="STRING" id="215250.A0A316YKW9"/>
<dbReference type="InterPro" id="IPR007400">
    <property type="entry name" value="PrpF-like"/>
</dbReference>
<proteinExistence type="inferred from homology"/>
<dbReference type="GeneID" id="37043397"/>
<evidence type="ECO:0000313" key="3">
    <source>
        <dbReference type="EMBL" id="PWN89859.1"/>
    </source>
</evidence>
<accession>A0A316YKW9</accession>
<organism evidence="3 4">
    <name type="scientific">Acaromyces ingoldii</name>
    <dbReference type="NCBI Taxonomy" id="215250"/>
    <lineage>
        <taxon>Eukaryota</taxon>
        <taxon>Fungi</taxon>
        <taxon>Dikarya</taxon>
        <taxon>Basidiomycota</taxon>
        <taxon>Ustilaginomycotina</taxon>
        <taxon>Exobasidiomycetes</taxon>
        <taxon>Exobasidiales</taxon>
        <taxon>Cryptobasidiaceae</taxon>
        <taxon>Acaromyces</taxon>
    </lineage>
</organism>
<dbReference type="OrthoDB" id="10267539at2759"/>
<dbReference type="Proteomes" id="UP000245768">
    <property type="component" value="Unassembled WGS sequence"/>
</dbReference>
<dbReference type="PANTHER" id="PTHR43709:SF2">
    <property type="entry name" value="DUF453 DOMAIN PROTEIN (AFU_ORTHOLOGUE AFUA_6G00360)"/>
    <property type="match status" value="1"/>
</dbReference>